<dbReference type="EMBL" id="HBUF01377061">
    <property type="protein sequence ID" value="CAG6728754.1"/>
    <property type="molecule type" value="Transcribed_RNA"/>
</dbReference>
<dbReference type="EMBL" id="HBUF01233201">
    <property type="protein sequence ID" value="CAG6674180.1"/>
    <property type="molecule type" value="Transcribed_RNA"/>
</dbReference>
<reference evidence="3" key="1">
    <citation type="submission" date="2021-05" db="EMBL/GenBank/DDBJ databases">
        <authorList>
            <person name="Alioto T."/>
            <person name="Alioto T."/>
            <person name="Gomez Garrido J."/>
        </authorList>
    </citation>
    <scope>NUCLEOTIDE SEQUENCE</scope>
</reference>
<organism evidence="3">
    <name type="scientific">Cacopsylla melanoneura</name>
    <dbReference type="NCBI Taxonomy" id="428564"/>
    <lineage>
        <taxon>Eukaryota</taxon>
        <taxon>Metazoa</taxon>
        <taxon>Ecdysozoa</taxon>
        <taxon>Arthropoda</taxon>
        <taxon>Hexapoda</taxon>
        <taxon>Insecta</taxon>
        <taxon>Pterygota</taxon>
        <taxon>Neoptera</taxon>
        <taxon>Paraneoptera</taxon>
        <taxon>Hemiptera</taxon>
        <taxon>Sternorrhyncha</taxon>
        <taxon>Psylloidea</taxon>
        <taxon>Psyllidae</taxon>
        <taxon>Psyllinae</taxon>
        <taxon>Cacopsylla</taxon>
    </lineage>
</organism>
<dbReference type="AlphaFoldDB" id="A0A8D8WXN3"/>
<feature type="region of interest" description="Disordered" evidence="2">
    <location>
        <begin position="1"/>
        <end position="28"/>
    </location>
</feature>
<evidence type="ECO:0000313" key="3">
    <source>
        <dbReference type="EMBL" id="CAG6674180.1"/>
    </source>
</evidence>
<feature type="coiled-coil region" evidence="1">
    <location>
        <begin position="197"/>
        <end position="248"/>
    </location>
</feature>
<feature type="coiled-coil region" evidence="1">
    <location>
        <begin position="115"/>
        <end position="142"/>
    </location>
</feature>
<evidence type="ECO:0000256" key="2">
    <source>
        <dbReference type="SAM" id="MobiDB-lite"/>
    </source>
</evidence>
<accession>A0A8D8WXN3</accession>
<proteinExistence type="predicted"/>
<sequence length="274" mass="30919">MSNMSMSGKDAKKPGIPGSARCSRIKSSGSLTRSNSLLSLDRSRVAAPSAVNKTMVKRSHSVSVKKDTLPKTSEIVVNTMDPESELLFHEKFLELYEMSSKYSVLEDQHIAMSQVMFLQNKASEKQQELLDLSKKIVNLKQAVEMKQECDQLIPEYTNVISKLESASQILTELGSVSSFICNRVQVDNFESLTPDMLNEIQANVDGMKEDLEHLKQVRVLYRESETMIEETVKKLECLGEKIERLQSIKADIDMLEPLQRSRDIQASCLLKKRG</sequence>
<name>A0A8D8WXN3_9HEMI</name>
<keyword evidence="1" id="KW-0175">Coiled coil</keyword>
<protein>
    <submittedName>
        <fullName evidence="3">Uncharacterized protein</fullName>
    </submittedName>
</protein>
<evidence type="ECO:0000256" key="1">
    <source>
        <dbReference type="SAM" id="Coils"/>
    </source>
</evidence>